<dbReference type="Gene3D" id="3.40.50.10420">
    <property type="entry name" value="NagB/RpiA/CoA transferase-like"/>
    <property type="match status" value="1"/>
</dbReference>
<proteinExistence type="inferred from homology"/>
<dbReference type="RefSeq" id="WP_380007562.1">
    <property type="nucleotide sequence ID" value="NZ_JBHLYR010000024.1"/>
</dbReference>
<dbReference type="InterPro" id="IPR002698">
    <property type="entry name" value="FTHF_cligase"/>
</dbReference>
<keyword evidence="6" id="KW-1185">Reference proteome</keyword>
<name>A0ABV6AYM9_9DEIO</name>
<comment type="caution">
    <text evidence="5">The sequence shown here is derived from an EMBL/GenBank/DDBJ whole genome shotgun (WGS) entry which is preliminary data.</text>
</comment>
<evidence type="ECO:0000313" key="6">
    <source>
        <dbReference type="Proteomes" id="UP001589733"/>
    </source>
</evidence>
<protein>
    <recommendedName>
        <fullName evidence="4">5-formyltetrahydrofolate cyclo-ligase</fullName>
        <ecNumber evidence="4">6.3.3.2</ecNumber>
    </recommendedName>
</protein>
<dbReference type="EMBL" id="JBHLYR010000024">
    <property type="protein sequence ID" value="MFB9991820.1"/>
    <property type="molecule type" value="Genomic_DNA"/>
</dbReference>
<dbReference type="Pfam" id="PF01812">
    <property type="entry name" value="5-FTHF_cyc-lig"/>
    <property type="match status" value="1"/>
</dbReference>
<dbReference type="SUPFAM" id="SSF100950">
    <property type="entry name" value="NagB/RpiA/CoA transferase-like"/>
    <property type="match status" value="1"/>
</dbReference>
<sequence length="184" mass="19996">MPPLPDAPKTEWRAWAREVRADLPDGPETETLTVHLAAFLQARGARRVLAYRALPGEPDVSALAQSFELFTTRARWKPQPHLTLHAWDTATEPSRFGVLQPPADAPRVPLDTVDAVLLPALAFDEQGVRLGYGGGFYDRLLPGFPGLTVGVVWAGVVVPKLPSEAHDVRVGWLAGEEGVRAVLV</sequence>
<evidence type="ECO:0000256" key="1">
    <source>
        <dbReference type="ARBA" id="ARBA00010638"/>
    </source>
</evidence>
<keyword evidence="5" id="KW-0436">Ligase</keyword>
<evidence type="ECO:0000256" key="3">
    <source>
        <dbReference type="ARBA" id="ARBA00022840"/>
    </source>
</evidence>
<gene>
    <name evidence="5" type="ORF">ACFFLM_07545</name>
</gene>
<dbReference type="PANTHER" id="PTHR23407">
    <property type="entry name" value="ATPASE INHIBITOR/5-FORMYLTETRAHYDROFOLATE CYCLO-LIGASE"/>
    <property type="match status" value="1"/>
</dbReference>
<evidence type="ECO:0000313" key="5">
    <source>
        <dbReference type="EMBL" id="MFB9991820.1"/>
    </source>
</evidence>
<dbReference type="Proteomes" id="UP001589733">
    <property type="component" value="Unassembled WGS sequence"/>
</dbReference>
<keyword evidence="4" id="KW-0479">Metal-binding</keyword>
<evidence type="ECO:0000256" key="4">
    <source>
        <dbReference type="RuleBase" id="RU361279"/>
    </source>
</evidence>
<dbReference type="EC" id="6.3.3.2" evidence="4"/>
<evidence type="ECO:0000256" key="2">
    <source>
        <dbReference type="ARBA" id="ARBA00022741"/>
    </source>
</evidence>
<keyword evidence="4" id="KW-0460">Magnesium</keyword>
<dbReference type="InterPro" id="IPR024185">
    <property type="entry name" value="FTHF_cligase-like_sf"/>
</dbReference>
<comment type="catalytic activity">
    <reaction evidence="4">
        <text>(6S)-5-formyl-5,6,7,8-tetrahydrofolate + ATP = (6R)-5,10-methenyltetrahydrofolate + ADP + phosphate</text>
        <dbReference type="Rhea" id="RHEA:10488"/>
        <dbReference type="ChEBI" id="CHEBI:30616"/>
        <dbReference type="ChEBI" id="CHEBI:43474"/>
        <dbReference type="ChEBI" id="CHEBI:57455"/>
        <dbReference type="ChEBI" id="CHEBI:57457"/>
        <dbReference type="ChEBI" id="CHEBI:456216"/>
        <dbReference type="EC" id="6.3.3.2"/>
    </reaction>
</comment>
<dbReference type="InterPro" id="IPR037171">
    <property type="entry name" value="NagB/RpiA_transferase-like"/>
</dbReference>
<comment type="cofactor">
    <cofactor evidence="4">
        <name>Mg(2+)</name>
        <dbReference type="ChEBI" id="CHEBI:18420"/>
    </cofactor>
</comment>
<dbReference type="GO" id="GO:0030272">
    <property type="term" value="F:5-formyltetrahydrofolate cyclo-ligase activity"/>
    <property type="evidence" value="ECO:0007669"/>
    <property type="project" value="UniProtKB-EC"/>
</dbReference>
<comment type="similarity">
    <text evidence="1 4">Belongs to the 5-formyltetrahydrofolate cyclo-ligase family.</text>
</comment>
<organism evidence="5 6">
    <name type="scientific">Deinococcus oregonensis</name>
    <dbReference type="NCBI Taxonomy" id="1805970"/>
    <lineage>
        <taxon>Bacteria</taxon>
        <taxon>Thermotogati</taxon>
        <taxon>Deinococcota</taxon>
        <taxon>Deinococci</taxon>
        <taxon>Deinococcales</taxon>
        <taxon>Deinococcaceae</taxon>
        <taxon>Deinococcus</taxon>
    </lineage>
</organism>
<dbReference type="NCBIfam" id="TIGR02727">
    <property type="entry name" value="MTHFS_bact"/>
    <property type="match status" value="1"/>
</dbReference>
<accession>A0ABV6AYM9</accession>
<keyword evidence="2 4" id="KW-0547">Nucleotide-binding</keyword>
<dbReference type="PIRSF" id="PIRSF006806">
    <property type="entry name" value="FTHF_cligase"/>
    <property type="match status" value="1"/>
</dbReference>
<reference evidence="5 6" key="1">
    <citation type="submission" date="2024-09" db="EMBL/GenBank/DDBJ databases">
        <authorList>
            <person name="Sun Q."/>
            <person name="Mori K."/>
        </authorList>
    </citation>
    <scope>NUCLEOTIDE SEQUENCE [LARGE SCALE GENOMIC DNA]</scope>
    <source>
        <strain evidence="5 6">JCM 13503</strain>
    </source>
</reference>
<dbReference type="PANTHER" id="PTHR23407:SF1">
    <property type="entry name" value="5-FORMYLTETRAHYDROFOLATE CYCLO-LIGASE"/>
    <property type="match status" value="1"/>
</dbReference>
<keyword evidence="3 4" id="KW-0067">ATP-binding</keyword>